<dbReference type="AlphaFoldDB" id="A0A7D5GLY4"/>
<dbReference type="KEGG" id="haly:HYG82_16410"/>
<feature type="transmembrane region" description="Helical" evidence="1">
    <location>
        <begin position="21"/>
        <end position="38"/>
    </location>
</feature>
<dbReference type="GeneID" id="56034907"/>
<keyword evidence="1" id="KW-0812">Transmembrane</keyword>
<keyword evidence="3" id="KW-1185">Reference proteome</keyword>
<dbReference type="EMBL" id="CP058601">
    <property type="protein sequence ID" value="QLG50310.1"/>
    <property type="molecule type" value="Genomic_DNA"/>
</dbReference>
<dbReference type="Proteomes" id="UP000509241">
    <property type="component" value="Chromosome"/>
</dbReference>
<sequence>MSLDDLPIVDDPLEAGAEDRVFDSLLLVGPLLILFIAIAGRSPLTTGGAIAYCWFFISYIIYRGGQERV</sequence>
<evidence type="ECO:0000313" key="3">
    <source>
        <dbReference type="Proteomes" id="UP000509241"/>
    </source>
</evidence>
<dbReference type="RefSeq" id="WP_179262692.1">
    <property type="nucleotide sequence ID" value="NZ_CP058601.1"/>
</dbReference>
<organism evidence="2 3">
    <name type="scientific">Natrinema halophilum</name>
    <dbReference type="NCBI Taxonomy" id="1699371"/>
    <lineage>
        <taxon>Archaea</taxon>
        <taxon>Methanobacteriati</taxon>
        <taxon>Methanobacteriota</taxon>
        <taxon>Stenosarchaea group</taxon>
        <taxon>Halobacteria</taxon>
        <taxon>Halobacteriales</taxon>
        <taxon>Natrialbaceae</taxon>
        <taxon>Natrinema</taxon>
    </lineage>
</organism>
<feature type="transmembrane region" description="Helical" evidence="1">
    <location>
        <begin position="44"/>
        <end position="62"/>
    </location>
</feature>
<keyword evidence="1" id="KW-0472">Membrane</keyword>
<evidence type="ECO:0000256" key="1">
    <source>
        <dbReference type="SAM" id="Phobius"/>
    </source>
</evidence>
<evidence type="ECO:0000313" key="2">
    <source>
        <dbReference type="EMBL" id="QLG50310.1"/>
    </source>
</evidence>
<dbReference type="OrthoDB" id="182166at2157"/>
<reference evidence="2 3" key="1">
    <citation type="submission" date="2020-07" db="EMBL/GenBank/DDBJ databases">
        <authorList>
            <person name="Cui H."/>
        </authorList>
    </citation>
    <scope>NUCLEOTIDE SEQUENCE [LARGE SCALE GENOMIC DNA]</scope>
    <source>
        <strain evidence="2 3">YPL8</strain>
    </source>
</reference>
<proteinExistence type="predicted"/>
<accession>A0A7D5GLY4</accession>
<gene>
    <name evidence="2" type="ORF">HYG82_16410</name>
</gene>
<name>A0A7D5GLY4_9EURY</name>
<protein>
    <submittedName>
        <fullName evidence="2">Uncharacterized protein</fullName>
    </submittedName>
</protein>
<keyword evidence="1" id="KW-1133">Transmembrane helix</keyword>